<dbReference type="RefSeq" id="WP_386668672.1">
    <property type="nucleotide sequence ID" value="NZ_JBHLTG010000002.1"/>
</dbReference>
<comment type="caution">
    <text evidence="6">The sequence shown here is derived from an EMBL/GenBank/DDBJ whole genome shotgun (WGS) entry which is preliminary data.</text>
</comment>
<evidence type="ECO:0000256" key="4">
    <source>
        <dbReference type="SAM" id="MobiDB-lite"/>
    </source>
</evidence>
<dbReference type="InterPro" id="IPR050204">
    <property type="entry name" value="AraC_XylS_family_regulators"/>
</dbReference>
<accession>A0ABV6RNS6</accession>
<sequence length="290" mass="31109">MTRRPGGPAGRFVEAVWWARGSLRVESERVAPTGSTVLGIVLGPPIEQTPRNGRGETHRGATGFLIGPHDEPIVNRPSGETWCVGIVTTPFGCRAALGIDPQPLRGRVVGAEAWAPFGEVREALRAAADPGSALEVVEGVLDLGALAVPGVDRVEQAVELLTEDPAQPIGDLAERLGVSHEHLDREFARIVGLGPRTLARILRMRALLHSIDVFGTVAWTDRAAELGWFDQAHLIRDFRKLTGMSPSAYVAAYRAVYAPGEDEPGFAPDVPARGQFRPIPRPTGGHSVRS</sequence>
<dbReference type="Proteomes" id="UP001589896">
    <property type="component" value="Unassembled WGS sequence"/>
</dbReference>
<organism evidence="6 7">
    <name type="scientific">Lysobacter korlensis</name>
    <dbReference type="NCBI Taxonomy" id="553636"/>
    <lineage>
        <taxon>Bacteria</taxon>
        <taxon>Pseudomonadati</taxon>
        <taxon>Pseudomonadota</taxon>
        <taxon>Gammaproteobacteria</taxon>
        <taxon>Lysobacterales</taxon>
        <taxon>Lysobacteraceae</taxon>
        <taxon>Lysobacter</taxon>
    </lineage>
</organism>
<dbReference type="Pfam" id="PF20240">
    <property type="entry name" value="DUF6597"/>
    <property type="match status" value="1"/>
</dbReference>
<dbReference type="PROSITE" id="PS01124">
    <property type="entry name" value="HTH_ARAC_FAMILY_2"/>
    <property type="match status" value="1"/>
</dbReference>
<dbReference type="EMBL" id="JBHLTG010000002">
    <property type="protein sequence ID" value="MFC0678645.1"/>
    <property type="molecule type" value="Genomic_DNA"/>
</dbReference>
<protein>
    <submittedName>
        <fullName evidence="6">Helix-turn-helix domain-containing protein</fullName>
    </submittedName>
</protein>
<keyword evidence="3" id="KW-0804">Transcription</keyword>
<proteinExistence type="predicted"/>
<gene>
    <name evidence="6" type="ORF">ACFFGH_12415</name>
</gene>
<evidence type="ECO:0000256" key="2">
    <source>
        <dbReference type="ARBA" id="ARBA00023125"/>
    </source>
</evidence>
<evidence type="ECO:0000256" key="3">
    <source>
        <dbReference type="ARBA" id="ARBA00023163"/>
    </source>
</evidence>
<dbReference type="SMART" id="SM00342">
    <property type="entry name" value="HTH_ARAC"/>
    <property type="match status" value="1"/>
</dbReference>
<feature type="domain" description="HTH araC/xylS-type" evidence="5">
    <location>
        <begin position="152"/>
        <end position="252"/>
    </location>
</feature>
<dbReference type="PANTHER" id="PTHR46796">
    <property type="entry name" value="HTH-TYPE TRANSCRIPTIONAL ACTIVATOR RHAS-RELATED"/>
    <property type="match status" value="1"/>
</dbReference>
<evidence type="ECO:0000259" key="5">
    <source>
        <dbReference type="PROSITE" id="PS01124"/>
    </source>
</evidence>
<feature type="region of interest" description="Disordered" evidence="4">
    <location>
        <begin position="264"/>
        <end position="290"/>
    </location>
</feature>
<keyword evidence="1" id="KW-0805">Transcription regulation</keyword>
<evidence type="ECO:0000256" key="1">
    <source>
        <dbReference type="ARBA" id="ARBA00023015"/>
    </source>
</evidence>
<dbReference type="InterPro" id="IPR018060">
    <property type="entry name" value="HTH_AraC"/>
</dbReference>
<dbReference type="Pfam" id="PF12833">
    <property type="entry name" value="HTH_18"/>
    <property type="match status" value="1"/>
</dbReference>
<name>A0ABV6RNS6_9GAMM</name>
<reference evidence="6 7" key="1">
    <citation type="submission" date="2024-09" db="EMBL/GenBank/DDBJ databases">
        <authorList>
            <person name="Sun Q."/>
            <person name="Mori K."/>
        </authorList>
    </citation>
    <scope>NUCLEOTIDE SEQUENCE [LARGE SCALE GENOMIC DNA]</scope>
    <source>
        <strain evidence="6 7">KCTC 23076</strain>
    </source>
</reference>
<keyword evidence="2" id="KW-0238">DNA-binding</keyword>
<evidence type="ECO:0000313" key="7">
    <source>
        <dbReference type="Proteomes" id="UP001589896"/>
    </source>
</evidence>
<dbReference type="Gene3D" id="1.10.10.60">
    <property type="entry name" value="Homeodomain-like"/>
    <property type="match status" value="2"/>
</dbReference>
<dbReference type="InterPro" id="IPR046532">
    <property type="entry name" value="DUF6597"/>
</dbReference>
<keyword evidence="7" id="KW-1185">Reference proteome</keyword>
<evidence type="ECO:0000313" key="6">
    <source>
        <dbReference type="EMBL" id="MFC0678645.1"/>
    </source>
</evidence>